<feature type="region of interest" description="Disordered" evidence="1">
    <location>
        <begin position="45"/>
        <end position="68"/>
    </location>
</feature>
<organism evidence="2 3">
    <name type="scientific">Penicillium malachiteum</name>
    <dbReference type="NCBI Taxonomy" id="1324776"/>
    <lineage>
        <taxon>Eukaryota</taxon>
        <taxon>Fungi</taxon>
        <taxon>Dikarya</taxon>
        <taxon>Ascomycota</taxon>
        <taxon>Pezizomycotina</taxon>
        <taxon>Eurotiomycetes</taxon>
        <taxon>Eurotiomycetidae</taxon>
        <taxon>Eurotiales</taxon>
        <taxon>Aspergillaceae</taxon>
        <taxon>Penicillium</taxon>
    </lineage>
</organism>
<comment type="caution">
    <text evidence="2">The sequence shown here is derived from an EMBL/GenBank/DDBJ whole genome shotgun (WGS) entry which is preliminary data.</text>
</comment>
<dbReference type="AlphaFoldDB" id="A0AAD6MXM6"/>
<sequence>MPPEENPTPEAEEAAAAAAAAEAAEEKEKCEAKAALTKALTDETTVKQLSSSGYEAQKKRKKSQGRGS</sequence>
<name>A0AAD6MXM6_9EURO</name>
<accession>A0AAD6MXM6</accession>
<keyword evidence="3" id="KW-1185">Reference proteome</keyword>
<dbReference type="EMBL" id="JAQJAN010000004">
    <property type="protein sequence ID" value="KAJ5731991.1"/>
    <property type="molecule type" value="Genomic_DNA"/>
</dbReference>
<feature type="compositionally biased region" description="Basic residues" evidence="1">
    <location>
        <begin position="58"/>
        <end position="68"/>
    </location>
</feature>
<reference evidence="2" key="2">
    <citation type="submission" date="2023-01" db="EMBL/GenBank/DDBJ databases">
        <authorList>
            <person name="Petersen C."/>
        </authorList>
    </citation>
    <scope>NUCLEOTIDE SEQUENCE</scope>
    <source>
        <strain evidence="2">IBT 17514</strain>
    </source>
</reference>
<protein>
    <submittedName>
        <fullName evidence="2">Uncharacterized protein</fullName>
    </submittedName>
</protein>
<evidence type="ECO:0000313" key="3">
    <source>
        <dbReference type="Proteomes" id="UP001215712"/>
    </source>
</evidence>
<evidence type="ECO:0000313" key="2">
    <source>
        <dbReference type="EMBL" id="KAJ5731991.1"/>
    </source>
</evidence>
<proteinExistence type="predicted"/>
<reference evidence="2" key="1">
    <citation type="journal article" date="2023" name="IMA Fungus">
        <title>Comparative genomic study of the Penicillium genus elucidates a diverse pangenome and 15 lateral gene transfer events.</title>
        <authorList>
            <person name="Petersen C."/>
            <person name="Sorensen T."/>
            <person name="Nielsen M.R."/>
            <person name="Sondergaard T.E."/>
            <person name="Sorensen J.L."/>
            <person name="Fitzpatrick D.A."/>
            <person name="Frisvad J.C."/>
            <person name="Nielsen K.L."/>
        </authorList>
    </citation>
    <scope>NUCLEOTIDE SEQUENCE</scope>
    <source>
        <strain evidence="2">IBT 17514</strain>
    </source>
</reference>
<evidence type="ECO:0000256" key="1">
    <source>
        <dbReference type="SAM" id="MobiDB-lite"/>
    </source>
</evidence>
<feature type="region of interest" description="Disordered" evidence="1">
    <location>
        <begin position="1"/>
        <end position="25"/>
    </location>
</feature>
<gene>
    <name evidence="2" type="ORF">N7493_003472</name>
</gene>
<dbReference type="Proteomes" id="UP001215712">
    <property type="component" value="Unassembled WGS sequence"/>
</dbReference>